<gene>
    <name evidence="1" type="ORF">SAMN04488498_1653</name>
</gene>
<accession>A0A1I4FX41</accession>
<protein>
    <submittedName>
        <fullName evidence="1">Uncharacterized protein</fullName>
    </submittedName>
</protein>
<dbReference type="EMBL" id="FOSL01000065">
    <property type="protein sequence ID" value="SFL22425.1"/>
    <property type="molecule type" value="Genomic_DNA"/>
</dbReference>
<evidence type="ECO:0000313" key="1">
    <source>
        <dbReference type="EMBL" id="SFL22425.1"/>
    </source>
</evidence>
<dbReference type="Proteomes" id="UP000323300">
    <property type="component" value="Unassembled WGS sequence"/>
</dbReference>
<dbReference type="AlphaFoldDB" id="A0A1I4FX41"/>
<organism evidence="1 2">
    <name type="scientific">Neomesorhizobium albiziae</name>
    <dbReference type="NCBI Taxonomy" id="335020"/>
    <lineage>
        <taxon>Bacteria</taxon>
        <taxon>Pseudomonadati</taxon>
        <taxon>Pseudomonadota</taxon>
        <taxon>Alphaproteobacteria</taxon>
        <taxon>Hyphomicrobiales</taxon>
        <taxon>Phyllobacteriaceae</taxon>
        <taxon>Neomesorhizobium</taxon>
    </lineage>
</organism>
<reference evidence="1 2" key="1">
    <citation type="submission" date="2016-10" db="EMBL/GenBank/DDBJ databases">
        <authorList>
            <person name="Varghese N."/>
            <person name="Submissions S."/>
        </authorList>
    </citation>
    <scope>NUCLEOTIDE SEQUENCE [LARGE SCALE GENOMIC DNA]</scope>
    <source>
        <strain evidence="1 2">DSM 21822</strain>
    </source>
</reference>
<proteinExistence type="predicted"/>
<evidence type="ECO:0000313" key="2">
    <source>
        <dbReference type="Proteomes" id="UP000323300"/>
    </source>
</evidence>
<name>A0A1I4FX41_9HYPH</name>
<keyword evidence="2" id="KW-1185">Reference proteome</keyword>
<sequence length="47" mass="5127">MTGTTLVLDVAPFAGLRTLARSQVSDPTLLGYDRNLSSTIPYVSHYQ</sequence>